<evidence type="ECO:0000256" key="2">
    <source>
        <dbReference type="ARBA" id="ARBA00006024"/>
    </source>
</evidence>
<evidence type="ECO:0000256" key="7">
    <source>
        <dbReference type="ARBA" id="ARBA00022967"/>
    </source>
</evidence>
<dbReference type="InterPro" id="IPR059000">
    <property type="entry name" value="ATPase_P-type_domA"/>
</dbReference>
<dbReference type="NCBIfam" id="TIGR01525">
    <property type="entry name" value="ATPase-IB_hvy"/>
    <property type="match status" value="1"/>
</dbReference>
<dbReference type="Gene3D" id="3.30.70.100">
    <property type="match status" value="1"/>
</dbReference>
<dbReference type="Pfam" id="PF00702">
    <property type="entry name" value="Hydrolase"/>
    <property type="match status" value="1"/>
</dbReference>
<comment type="subcellular location">
    <subcellularLocation>
        <location evidence="1">Cell membrane</location>
        <topology evidence="1">Multi-pass membrane protein</topology>
    </subcellularLocation>
</comment>
<dbReference type="InterPro" id="IPR000579">
    <property type="entry name" value="Cation-trans_P-type_ATPase_A/B"/>
</dbReference>
<evidence type="ECO:0000256" key="9">
    <source>
        <dbReference type="ARBA" id="ARBA00023136"/>
    </source>
</evidence>
<keyword evidence="6 10" id="KW-0067">ATP-binding</keyword>
<sequence>MTQVTPLAVGAEETRRVELEVSGMSCGACAARVERKLNKVDGVRASVNYATRIATIDAPGSFDDDELCTVVDAAGYSAQRRVSGPIDPDDDPDLRAAHALFRRMVIALVLFVPLADLSIMFATVPATRISGWQWILTALAAPIVTYCAWPFYRVAVRNLRVGALSMETLISIGIISATGWSLYSMFAAGAEIRDVGVWEAILGSDSIYLEVAAGVTVFVLAGRYFEARARSRAGGALRALAALGARDVAIVLADGTEMRIPVGELKEGQQFVVRPGETVAADGLVISGASAIDMSAMTGESRPVDVDEGDAVISGTTALNGRLIVEAARVGDDTQFAAMLRLVEQAQSAKADIQRLADRIAGVFVPIVIVIALATMITWLVVDGDVDNAVGAGLAVLIIACPCALGLATPTALMVASGRGAQLGIFLKGHQALDASREVDTVVFDKTGTLTNGALDIVSVSVATGHERDDVLRAAATLESASEHAVAKAIAAASDADGGDVTDFVAEPGKGVHGVVGGRQVQVGSPRWVAKGAAVPAGLARARRDAEGAGQTVVYVAIDGAVCGAIAVADTVKSSAAETVTELRRLGMRTLLVTGDNTEAARKVAAEVGIDEVVAEVLPDEKVARIERLRQEGRVVAMVGDGINDAPALVTADLGLAIGRGTDVAIAAADIILVRHDLRSVVEALGLARATRQTIRTNMIWAFGYNVAAIPIAAAGLLNPLIAGAAMAFSSFFVVSNSLRLRRFAAGREWTGNEPADQPRSRESSVSIRL</sequence>
<dbReference type="NCBIfam" id="TIGR01494">
    <property type="entry name" value="ATPase_P-type"/>
    <property type="match status" value="1"/>
</dbReference>
<gene>
    <name evidence="13" type="ORF">V1Y59_00240</name>
</gene>
<name>A0ABU7MME9_9ACTN</name>
<evidence type="ECO:0000256" key="5">
    <source>
        <dbReference type="ARBA" id="ARBA00022741"/>
    </source>
</evidence>
<keyword evidence="10" id="KW-1003">Cell membrane</keyword>
<feature type="transmembrane region" description="Helical" evidence="10">
    <location>
        <begin position="164"/>
        <end position="186"/>
    </location>
</feature>
<evidence type="ECO:0000256" key="8">
    <source>
        <dbReference type="ARBA" id="ARBA00022989"/>
    </source>
</evidence>
<dbReference type="Proteomes" id="UP001335729">
    <property type="component" value="Unassembled WGS sequence"/>
</dbReference>
<dbReference type="InterPro" id="IPR027256">
    <property type="entry name" value="P-typ_ATPase_IB"/>
</dbReference>
<dbReference type="InterPro" id="IPR023298">
    <property type="entry name" value="ATPase_P-typ_TM_dom_sf"/>
</dbReference>
<evidence type="ECO:0000256" key="10">
    <source>
        <dbReference type="RuleBase" id="RU362081"/>
    </source>
</evidence>
<feature type="transmembrane region" description="Helical" evidence="10">
    <location>
        <begin position="394"/>
        <end position="416"/>
    </location>
</feature>
<dbReference type="InterPro" id="IPR023214">
    <property type="entry name" value="HAD_sf"/>
</dbReference>
<dbReference type="PROSITE" id="PS00154">
    <property type="entry name" value="ATPASE_E1_E2"/>
    <property type="match status" value="1"/>
</dbReference>
<evidence type="ECO:0000256" key="3">
    <source>
        <dbReference type="ARBA" id="ARBA00022692"/>
    </source>
</evidence>
<dbReference type="EMBL" id="JAZDUE010000001">
    <property type="protein sequence ID" value="MEE4021486.1"/>
    <property type="molecule type" value="Genomic_DNA"/>
</dbReference>
<feature type="transmembrane region" description="Helical" evidence="10">
    <location>
        <begin position="206"/>
        <end position="225"/>
    </location>
</feature>
<dbReference type="SFLD" id="SFLDG00002">
    <property type="entry name" value="C1.7:_P-type_atpase_like"/>
    <property type="match status" value="1"/>
</dbReference>
<dbReference type="CDD" id="cd00371">
    <property type="entry name" value="HMA"/>
    <property type="match status" value="1"/>
</dbReference>
<keyword evidence="8 10" id="KW-1133">Transmembrane helix</keyword>
<keyword evidence="3 10" id="KW-0812">Transmembrane</keyword>
<dbReference type="InterPro" id="IPR036163">
    <property type="entry name" value="HMA_dom_sf"/>
</dbReference>
<dbReference type="Pfam" id="PF00403">
    <property type="entry name" value="HMA"/>
    <property type="match status" value="1"/>
</dbReference>
<dbReference type="SUPFAM" id="SSF55008">
    <property type="entry name" value="HMA, heavy metal-associated domain"/>
    <property type="match status" value="1"/>
</dbReference>
<dbReference type="CDD" id="cd02094">
    <property type="entry name" value="P-type_ATPase_Cu-like"/>
    <property type="match status" value="1"/>
</dbReference>
<evidence type="ECO:0000256" key="4">
    <source>
        <dbReference type="ARBA" id="ARBA00022723"/>
    </source>
</evidence>
<evidence type="ECO:0000313" key="13">
    <source>
        <dbReference type="EMBL" id="MEE4021486.1"/>
    </source>
</evidence>
<evidence type="ECO:0000256" key="6">
    <source>
        <dbReference type="ARBA" id="ARBA00022840"/>
    </source>
</evidence>
<feature type="transmembrane region" description="Helical" evidence="10">
    <location>
        <begin position="721"/>
        <end position="739"/>
    </location>
</feature>
<dbReference type="RefSeq" id="WP_330502852.1">
    <property type="nucleotide sequence ID" value="NZ_JAZDUE010000001.1"/>
</dbReference>
<keyword evidence="9 10" id="KW-0472">Membrane</keyword>
<keyword evidence="7" id="KW-1278">Translocase</keyword>
<dbReference type="InterPro" id="IPR001757">
    <property type="entry name" value="P_typ_ATPase"/>
</dbReference>
<dbReference type="PANTHER" id="PTHR43520:SF8">
    <property type="entry name" value="P-TYPE CU(+) TRANSPORTER"/>
    <property type="match status" value="1"/>
</dbReference>
<evidence type="ECO:0000256" key="1">
    <source>
        <dbReference type="ARBA" id="ARBA00004651"/>
    </source>
</evidence>
<dbReference type="PRINTS" id="PR00940">
    <property type="entry name" value="CATPATPASEA"/>
</dbReference>
<dbReference type="InterPro" id="IPR008250">
    <property type="entry name" value="ATPase_P-typ_transduc_dom_A_sf"/>
</dbReference>
<dbReference type="InterPro" id="IPR044492">
    <property type="entry name" value="P_typ_ATPase_HD_dom"/>
</dbReference>
<dbReference type="PROSITE" id="PS50846">
    <property type="entry name" value="HMA_2"/>
    <property type="match status" value="1"/>
</dbReference>
<comment type="similarity">
    <text evidence="2 10">Belongs to the cation transport ATPase (P-type) (TC 3.A.3) family. Type IB subfamily.</text>
</comment>
<feature type="transmembrane region" description="Helical" evidence="10">
    <location>
        <begin position="105"/>
        <end position="126"/>
    </location>
</feature>
<dbReference type="Gene3D" id="3.40.50.1000">
    <property type="entry name" value="HAD superfamily/HAD-like"/>
    <property type="match status" value="1"/>
</dbReference>
<dbReference type="PRINTS" id="PR00119">
    <property type="entry name" value="CATATPASE"/>
</dbReference>
<reference evidence="13 14" key="1">
    <citation type="submission" date="2024-01" db="EMBL/GenBank/DDBJ databases">
        <title>Draft genome sequence of Gordonia sp. PKS22-38.</title>
        <authorList>
            <person name="Suphannarot A."/>
            <person name="Mingma R."/>
        </authorList>
    </citation>
    <scope>NUCLEOTIDE SEQUENCE [LARGE SCALE GENOMIC DNA]</scope>
    <source>
        <strain evidence="13 14">PKS22-38</strain>
    </source>
</reference>
<dbReference type="SUPFAM" id="SSF81660">
    <property type="entry name" value="Metal cation-transporting ATPase, ATP-binding domain N"/>
    <property type="match status" value="1"/>
</dbReference>
<keyword evidence="14" id="KW-1185">Reference proteome</keyword>
<dbReference type="SUPFAM" id="SSF81665">
    <property type="entry name" value="Calcium ATPase, transmembrane domain M"/>
    <property type="match status" value="1"/>
</dbReference>
<dbReference type="SUPFAM" id="SSF56784">
    <property type="entry name" value="HAD-like"/>
    <property type="match status" value="1"/>
</dbReference>
<dbReference type="Pfam" id="PF00122">
    <property type="entry name" value="E1-E2_ATPase"/>
    <property type="match status" value="1"/>
</dbReference>
<evidence type="ECO:0000313" key="14">
    <source>
        <dbReference type="Proteomes" id="UP001335729"/>
    </source>
</evidence>
<dbReference type="NCBIfam" id="TIGR01511">
    <property type="entry name" value="ATPase-IB1_Cu"/>
    <property type="match status" value="1"/>
</dbReference>
<dbReference type="Gene3D" id="2.70.150.10">
    <property type="entry name" value="Calcium-transporting ATPase, cytoplasmic transduction domain A"/>
    <property type="match status" value="1"/>
</dbReference>
<evidence type="ECO:0000256" key="11">
    <source>
        <dbReference type="SAM" id="MobiDB-lite"/>
    </source>
</evidence>
<keyword evidence="5 10" id="KW-0547">Nucleotide-binding</keyword>
<dbReference type="InterPro" id="IPR006121">
    <property type="entry name" value="HMA_dom"/>
</dbReference>
<comment type="caution">
    <text evidence="13">The sequence shown here is derived from an EMBL/GenBank/DDBJ whole genome shotgun (WGS) entry which is preliminary data.</text>
</comment>
<evidence type="ECO:0000259" key="12">
    <source>
        <dbReference type="PROSITE" id="PS50846"/>
    </source>
</evidence>
<dbReference type="PROSITE" id="PS01047">
    <property type="entry name" value="HMA_1"/>
    <property type="match status" value="1"/>
</dbReference>
<dbReference type="InterPro" id="IPR018303">
    <property type="entry name" value="ATPase_P-typ_P_site"/>
</dbReference>
<dbReference type="InterPro" id="IPR023299">
    <property type="entry name" value="ATPase_P-typ_cyto_dom_N"/>
</dbReference>
<keyword evidence="4 10" id="KW-0479">Metal-binding</keyword>
<dbReference type="SFLD" id="SFLDS00003">
    <property type="entry name" value="Haloacid_Dehalogenase"/>
    <property type="match status" value="1"/>
</dbReference>
<protein>
    <submittedName>
        <fullName evidence="13">Heavy metal translocating P-type ATPase</fullName>
    </submittedName>
</protein>
<dbReference type="InterPro" id="IPR017969">
    <property type="entry name" value="Heavy-metal-associated_CS"/>
</dbReference>
<proteinExistence type="inferred from homology"/>
<dbReference type="PANTHER" id="PTHR43520">
    <property type="entry name" value="ATP7, ISOFORM B"/>
    <property type="match status" value="1"/>
</dbReference>
<dbReference type="Gene3D" id="3.40.1110.10">
    <property type="entry name" value="Calcium-transporting ATPase, cytoplasmic domain N"/>
    <property type="match status" value="1"/>
</dbReference>
<feature type="region of interest" description="Disordered" evidence="11">
    <location>
        <begin position="751"/>
        <end position="770"/>
    </location>
</feature>
<dbReference type="SFLD" id="SFLDF00027">
    <property type="entry name" value="p-type_atpase"/>
    <property type="match status" value="1"/>
</dbReference>
<accession>A0ABU7MME9</accession>
<dbReference type="SUPFAM" id="SSF81653">
    <property type="entry name" value="Calcium ATPase, transduction domain A"/>
    <property type="match status" value="1"/>
</dbReference>
<feature type="transmembrane region" description="Helical" evidence="10">
    <location>
        <begin position="360"/>
        <end position="382"/>
    </location>
</feature>
<feature type="transmembrane region" description="Helical" evidence="10">
    <location>
        <begin position="132"/>
        <end position="152"/>
    </location>
</feature>
<feature type="domain" description="HMA" evidence="12">
    <location>
        <begin position="15"/>
        <end position="79"/>
    </location>
</feature>
<dbReference type="InterPro" id="IPR036412">
    <property type="entry name" value="HAD-like_sf"/>
</dbReference>
<feature type="transmembrane region" description="Helical" evidence="10">
    <location>
        <begin position="699"/>
        <end position="715"/>
    </location>
</feature>
<organism evidence="13 14">
    <name type="scientific">Gordonia prachuapensis</name>
    <dbReference type="NCBI Taxonomy" id="3115651"/>
    <lineage>
        <taxon>Bacteria</taxon>
        <taxon>Bacillati</taxon>
        <taxon>Actinomycetota</taxon>
        <taxon>Actinomycetes</taxon>
        <taxon>Mycobacteriales</taxon>
        <taxon>Gordoniaceae</taxon>
        <taxon>Gordonia</taxon>
    </lineage>
</organism>